<sequence length="89" mass="9995">MISYPSIDKLLNQVDSRYSLAILAAKRSHELENGDTKMLSNYKSPRSVGQALEEIADQKVDINPDSILSERTAEAEELMAENKQEKLQS</sequence>
<evidence type="ECO:0000313" key="12">
    <source>
        <dbReference type="EMBL" id="NVY96961.1"/>
    </source>
</evidence>
<dbReference type="EC" id="2.7.7.6" evidence="2 11"/>
<keyword evidence="4 11" id="KW-0240">DNA-directed RNA polymerase</keyword>
<keyword evidence="5 11" id="KW-0808">Transferase</keyword>
<reference evidence="12 13" key="1">
    <citation type="submission" date="2020-06" db="EMBL/GenBank/DDBJ databases">
        <authorList>
            <person name="Kang J."/>
        </authorList>
    </citation>
    <scope>NUCLEOTIDE SEQUENCE [LARGE SCALE GENOMIC DNA]</scope>
    <source>
        <strain evidence="12 13">DCY120</strain>
    </source>
</reference>
<dbReference type="SMART" id="SM01409">
    <property type="entry name" value="RNA_pol_Rpb6"/>
    <property type="match status" value="1"/>
</dbReference>
<evidence type="ECO:0000256" key="10">
    <source>
        <dbReference type="ARBA" id="ARBA00048552"/>
    </source>
</evidence>
<dbReference type="InterPro" id="IPR006110">
    <property type="entry name" value="Pol_omega/Rpo6/RPB6"/>
</dbReference>
<dbReference type="InterPro" id="IPR003716">
    <property type="entry name" value="DNA-dir_RNA_pol_omega"/>
</dbReference>
<dbReference type="GO" id="GO:0000428">
    <property type="term" value="C:DNA-directed RNA polymerase complex"/>
    <property type="evidence" value="ECO:0007669"/>
    <property type="project" value="UniProtKB-KW"/>
</dbReference>
<dbReference type="GO" id="GO:0006351">
    <property type="term" value="P:DNA-templated transcription"/>
    <property type="evidence" value="ECO:0007669"/>
    <property type="project" value="UniProtKB-UniRule"/>
</dbReference>
<evidence type="ECO:0000256" key="11">
    <source>
        <dbReference type="HAMAP-Rule" id="MF_00366"/>
    </source>
</evidence>
<dbReference type="Proteomes" id="UP000563523">
    <property type="component" value="Unassembled WGS sequence"/>
</dbReference>
<evidence type="ECO:0000256" key="5">
    <source>
        <dbReference type="ARBA" id="ARBA00022679"/>
    </source>
</evidence>
<comment type="catalytic activity">
    <reaction evidence="10 11">
        <text>RNA(n) + a ribonucleoside 5'-triphosphate = RNA(n+1) + diphosphate</text>
        <dbReference type="Rhea" id="RHEA:21248"/>
        <dbReference type="Rhea" id="RHEA-COMP:14527"/>
        <dbReference type="Rhea" id="RHEA-COMP:17342"/>
        <dbReference type="ChEBI" id="CHEBI:33019"/>
        <dbReference type="ChEBI" id="CHEBI:61557"/>
        <dbReference type="ChEBI" id="CHEBI:140395"/>
        <dbReference type="EC" id="2.7.7.6"/>
    </reaction>
</comment>
<evidence type="ECO:0000256" key="1">
    <source>
        <dbReference type="ARBA" id="ARBA00006711"/>
    </source>
</evidence>
<dbReference type="AlphaFoldDB" id="A0A850R4R2"/>
<comment type="caution">
    <text evidence="12">The sequence shown here is derived from an EMBL/GenBank/DDBJ whole genome shotgun (WGS) entry which is preliminary data.</text>
</comment>
<evidence type="ECO:0000313" key="13">
    <source>
        <dbReference type="Proteomes" id="UP000563523"/>
    </source>
</evidence>
<dbReference type="PANTHER" id="PTHR34476:SF1">
    <property type="entry name" value="DNA-DIRECTED RNA POLYMERASE SUBUNIT OMEGA"/>
    <property type="match status" value="1"/>
</dbReference>
<evidence type="ECO:0000256" key="3">
    <source>
        <dbReference type="ARBA" id="ARBA00013725"/>
    </source>
</evidence>
<evidence type="ECO:0000256" key="7">
    <source>
        <dbReference type="ARBA" id="ARBA00023163"/>
    </source>
</evidence>
<dbReference type="PANTHER" id="PTHR34476">
    <property type="entry name" value="DNA-DIRECTED RNA POLYMERASE SUBUNIT OMEGA"/>
    <property type="match status" value="1"/>
</dbReference>
<dbReference type="HAMAP" id="MF_00366">
    <property type="entry name" value="RNApol_bact_RpoZ"/>
    <property type="match status" value="1"/>
</dbReference>
<comment type="function">
    <text evidence="8 11">Promotes RNA polymerase assembly. Latches the N- and C-terminal regions of the beta' subunit thereby facilitating its interaction with the beta and alpha subunits.</text>
</comment>
<evidence type="ECO:0000256" key="2">
    <source>
        <dbReference type="ARBA" id="ARBA00012418"/>
    </source>
</evidence>
<dbReference type="Pfam" id="PF01192">
    <property type="entry name" value="RNA_pol_Rpb6"/>
    <property type="match status" value="1"/>
</dbReference>
<dbReference type="EMBL" id="JABZEC010000006">
    <property type="protein sequence ID" value="NVY96961.1"/>
    <property type="molecule type" value="Genomic_DNA"/>
</dbReference>
<evidence type="ECO:0000256" key="8">
    <source>
        <dbReference type="ARBA" id="ARBA00024694"/>
    </source>
</evidence>
<name>A0A850R4R2_9LACO</name>
<organism evidence="12 13">
    <name type="scientific">Bombilactobacillus apium</name>
    <dbReference type="NCBI Taxonomy" id="2675299"/>
    <lineage>
        <taxon>Bacteria</taxon>
        <taxon>Bacillati</taxon>
        <taxon>Bacillota</taxon>
        <taxon>Bacilli</taxon>
        <taxon>Lactobacillales</taxon>
        <taxon>Lactobacillaceae</taxon>
        <taxon>Bombilactobacillus</taxon>
    </lineage>
</organism>
<dbReference type="GO" id="GO:0003677">
    <property type="term" value="F:DNA binding"/>
    <property type="evidence" value="ECO:0007669"/>
    <property type="project" value="UniProtKB-UniRule"/>
</dbReference>
<dbReference type="GO" id="GO:0003899">
    <property type="term" value="F:DNA-directed RNA polymerase activity"/>
    <property type="evidence" value="ECO:0007669"/>
    <property type="project" value="UniProtKB-UniRule"/>
</dbReference>
<evidence type="ECO:0000256" key="9">
    <source>
        <dbReference type="ARBA" id="ARBA00029924"/>
    </source>
</evidence>
<comment type="similarity">
    <text evidence="1 11">Belongs to the RNA polymerase subunit omega family.</text>
</comment>
<keyword evidence="7 11" id="KW-0804">Transcription</keyword>
<dbReference type="SUPFAM" id="SSF63562">
    <property type="entry name" value="RPB6/omega subunit-like"/>
    <property type="match status" value="1"/>
</dbReference>
<accession>A0A850R4R2</accession>
<dbReference type="InterPro" id="IPR036161">
    <property type="entry name" value="RPB6/omega-like_sf"/>
</dbReference>
<evidence type="ECO:0000256" key="4">
    <source>
        <dbReference type="ARBA" id="ARBA00022478"/>
    </source>
</evidence>
<dbReference type="RefSeq" id="WP_176943115.1">
    <property type="nucleotide sequence ID" value="NZ_JABZEC010000006.1"/>
</dbReference>
<dbReference type="Gene3D" id="3.90.940.10">
    <property type="match status" value="1"/>
</dbReference>
<comment type="subunit">
    <text evidence="11">The RNAP catalytic core consists of 2 alpha, 1 beta, 1 beta' and 1 omega subunit. When a sigma factor is associated with the core the holoenzyme is formed, which can initiate transcription.</text>
</comment>
<keyword evidence="6 11" id="KW-0548">Nucleotidyltransferase</keyword>
<evidence type="ECO:0000256" key="6">
    <source>
        <dbReference type="ARBA" id="ARBA00022695"/>
    </source>
</evidence>
<protein>
    <recommendedName>
        <fullName evidence="3 11">DNA-directed RNA polymerase subunit omega</fullName>
        <shortName evidence="11">RNAP omega subunit</shortName>
        <ecNumber evidence="2 11">2.7.7.6</ecNumber>
    </recommendedName>
    <alternativeName>
        <fullName evidence="11">RNA polymerase omega subunit</fullName>
    </alternativeName>
    <alternativeName>
        <fullName evidence="9 11">Transcriptase subunit omega</fullName>
    </alternativeName>
</protein>
<gene>
    <name evidence="11" type="primary">rpoZ</name>
    <name evidence="12" type="ORF">HU830_07330</name>
</gene>
<dbReference type="NCBIfam" id="TIGR00690">
    <property type="entry name" value="rpoZ"/>
    <property type="match status" value="1"/>
</dbReference>
<proteinExistence type="inferred from homology"/>
<keyword evidence="13" id="KW-1185">Reference proteome</keyword>